<feature type="domain" description="Glycosyltransferase 2-like" evidence="2">
    <location>
        <begin position="460"/>
        <end position="582"/>
    </location>
</feature>
<dbReference type="CDD" id="cd04184">
    <property type="entry name" value="GT2_RfbC_Mx_like"/>
    <property type="match status" value="1"/>
</dbReference>
<sequence>MVRPTETGAPETRLPPAHLTGTGRKRRPLAVRVAADGMRIDLAGLAGRWLEITLSNDPMEGLDAVPVMAFVGPEGRPGPLLPQEAAGGGAFTWIGRLPEDVAALRVADPAGRVPTRLRRVTVRRLARPFLVPRALPREPALALQALYWRILGKKVRARGMLGRALAHRRVTGYEAWIRAHGYRRAERAGIAAEIAAWADPPLISVLMPVHDPDPKVLQAALASLRAQLYPHWELCVVDDASTRPAIPKILQRAAEADPRIRVLARSENGHIARATNDALGLARGTVCAFMDHDDALTEDALYEVARALRLDPDLVLIYSDEDKIDRRGRRFDPHFKPGFDRELLYAQNYINHLTVVRTDALRAVGGLRPGFEGSQDHDLLLRLTDGLDPARIRHIPRVLYHWRAAQGSGTFSDRSLAKAEAARLRALDEVVAPWGGRAERGPSGFNRLVRPLPEPPPRVSAIIPTRDRAEILSVTLDGLLNSTDYPDIEVVIVDNDSREPETASLFARYRDDPRVRVVPVPGAFNFSDLSNRGAAAATGPVLLFLNNDVEVLEPGWLGELVRQAVRPEIGAVGAKLLYPDRTIQHGGIVLGIGGVAGHSHLGVPDADPGYFCRMVIAHEVSAVTGACLAMRADVFDAVGGFDARALKVAFNDVDLCLKIRRAGYRIVWTPFAKLIHHESKSRGAEDTPEKRKRFEGEVLTMLDRWGPELRADPYYNINLSRNSAHYRV</sequence>
<dbReference type="Gene3D" id="3.90.550.10">
    <property type="entry name" value="Spore Coat Polysaccharide Biosynthesis Protein SpsA, Chain A"/>
    <property type="match status" value="2"/>
</dbReference>
<evidence type="ECO:0000256" key="1">
    <source>
        <dbReference type="SAM" id="MobiDB-lite"/>
    </source>
</evidence>
<dbReference type="RefSeq" id="WP_092047138.1">
    <property type="nucleotide sequence ID" value="NZ_FOTK01000077.1"/>
</dbReference>
<dbReference type="InterPro" id="IPR029044">
    <property type="entry name" value="Nucleotide-diphossugar_trans"/>
</dbReference>
<dbReference type="InterPro" id="IPR050834">
    <property type="entry name" value="Glycosyltransf_2"/>
</dbReference>
<accession>A0A1I4UTQ7</accession>
<evidence type="ECO:0000313" key="4">
    <source>
        <dbReference type="Proteomes" id="UP000199048"/>
    </source>
</evidence>
<protein>
    <submittedName>
        <fullName evidence="3">Glycosyltransferase, GT2 family</fullName>
    </submittedName>
</protein>
<feature type="region of interest" description="Disordered" evidence="1">
    <location>
        <begin position="1"/>
        <end position="25"/>
    </location>
</feature>
<dbReference type="AlphaFoldDB" id="A0A1I4UTQ7"/>
<dbReference type="PANTHER" id="PTHR43685:SF2">
    <property type="entry name" value="GLYCOSYLTRANSFERASE 2-LIKE DOMAIN-CONTAINING PROTEIN"/>
    <property type="match status" value="1"/>
</dbReference>
<dbReference type="CDD" id="cd04186">
    <property type="entry name" value="GT_2_like_c"/>
    <property type="match status" value="1"/>
</dbReference>
<dbReference type="OrthoDB" id="9783791at2"/>
<evidence type="ECO:0000259" key="2">
    <source>
        <dbReference type="Pfam" id="PF00535"/>
    </source>
</evidence>
<dbReference type="InterPro" id="IPR001173">
    <property type="entry name" value="Glyco_trans_2-like"/>
</dbReference>
<reference evidence="4" key="1">
    <citation type="submission" date="2016-10" db="EMBL/GenBank/DDBJ databases">
        <authorList>
            <person name="Varghese N."/>
            <person name="Submissions S."/>
        </authorList>
    </citation>
    <scope>NUCLEOTIDE SEQUENCE [LARGE SCALE GENOMIC DNA]</scope>
    <source>
        <strain evidence="4">BL36</strain>
    </source>
</reference>
<dbReference type="Proteomes" id="UP000199048">
    <property type="component" value="Unassembled WGS sequence"/>
</dbReference>
<gene>
    <name evidence="3" type="ORF">SAMN05192568_10778</name>
</gene>
<proteinExistence type="predicted"/>
<evidence type="ECO:0000313" key="3">
    <source>
        <dbReference type="EMBL" id="SFM92369.1"/>
    </source>
</evidence>
<dbReference type="SUPFAM" id="SSF53448">
    <property type="entry name" value="Nucleotide-diphospho-sugar transferases"/>
    <property type="match status" value="2"/>
</dbReference>
<dbReference type="STRING" id="582667.SAMN05192568_10778"/>
<feature type="domain" description="Glycosyltransferase 2-like" evidence="2">
    <location>
        <begin position="204"/>
        <end position="360"/>
    </location>
</feature>
<dbReference type="GO" id="GO:0044010">
    <property type="term" value="P:single-species biofilm formation"/>
    <property type="evidence" value="ECO:0007669"/>
    <property type="project" value="TreeGrafter"/>
</dbReference>
<keyword evidence="3" id="KW-0808">Transferase</keyword>
<dbReference type="GO" id="GO:0016740">
    <property type="term" value="F:transferase activity"/>
    <property type="evidence" value="ECO:0007669"/>
    <property type="project" value="UniProtKB-KW"/>
</dbReference>
<dbReference type="EMBL" id="FOTK01000077">
    <property type="protein sequence ID" value="SFM92369.1"/>
    <property type="molecule type" value="Genomic_DNA"/>
</dbReference>
<dbReference type="PANTHER" id="PTHR43685">
    <property type="entry name" value="GLYCOSYLTRANSFERASE"/>
    <property type="match status" value="1"/>
</dbReference>
<keyword evidence="4" id="KW-1185">Reference proteome</keyword>
<dbReference type="Pfam" id="PF00535">
    <property type="entry name" value="Glycos_transf_2"/>
    <property type="match status" value="2"/>
</dbReference>
<organism evidence="3 4">
    <name type="scientific">Methylobacterium pseudosasicola</name>
    <dbReference type="NCBI Taxonomy" id="582667"/>
    <lineage>
        <taxon>Bacteria</taxon>
        <taxon>Pseudomonadati</taxon>
        <taxon>Pseudomonadota</taxon>
        <taxon>Alphaproteobacteria</taxon>
        <taxon>Hyphomicrobiales</taxon>
        <taxon>Methylobacteriaceae</taxon>
        <taxon>Methylobacterium</taxon>
    </lineage>
</organism>
<name>A0A1I4UTQ7_9HYPH</name>